<dbReference type="RefSeq" id="WP_109188818.1">
    <property type="nucleotide sequence ID" value="NZ_BMYA01000005.1"/>
</dbReference>
<dbReference type="EMBL" id="QEWQ01000002">
    <property type="protein sequence ID" value="PWD81455.1"/>
    <property type="molecule type" value="Genomic_DNA"/>
</dbReference>
<dbReference type="PANTHER" id="PTHR43777">
    <property type="entry name" value="MOLYBDENUM COFACTOR CYTIDYLYLTRANSFERASE"/>
    <property type="match status" value="1"/>
</dbReference>
<keyword evidence="3" id="KW-0808">Transferase</keyword>
<dbReference type="AlphaFoldDB" id="A0A2U2AFM0"/>
<comment type="caution">
    <text evidence="3">The sequence shown here is derived from an EMBL/GenBank/DDBJ whole genome shotgun (WGS) entry which is preliminary data.</text>
</comment>
<feature type="domain" description="MobA-like NTP transferase" evidence="2">
    <location>
        <begin position="5"/>
        <end position="173"/>
    </location>
</feature>
<reference evidence="4" key="1">
    <citation type="submission" date="2018-05" db="EMBL/GenBank/DDBJ databases">
        <title>Ignatzschineria dubaiensis sp. nov., isolated from necrotic foot tissues of dromedaries (Camelus dromedarius) and associated maggots in Dubai, United Arab Emirates.</title>
        <authorList>
            <person name="Tsang C.C."/>
            <person name="Tang J.Y.M."/>
            <person name="Fong J.Y.H."/>
            <person name="Kinne J."/>
            <person name="Lee H.H."/>
            <person name="Joseph M."/>
            <person name="Jose S."/>
            <person name="Schuster R.K."/>
            <person name="Tang Y."/>
            <person name="Sivakumar S."/>
            <person name="Chen J.H.K."/>
            <person name="Teng J.L.L."/>
            <person name="Lau S.K.P."/>
            <person name="Wernery U."/>
            <person name="Woo P.C.Y."/>
        </authorList>
    </citation>
    <scope>NUCLEOTIDE SEQUENCE [LARGE SCALE GENOMIC DNA]</scope>
    <source>
        <strain evidence="4">KCTC 22644</strain>
    </source>
</reference>
<dbReference type="Proteomes" id="UP000245020">
    <property type="component" value="Unassembled WGS sequence"/>
</dbReference>
<dbReference type="PANTHER" id="PTHR43777:SF1">
    <property type="entry name" value="MOLYBDENUM COFACTOR CYTIDYLYLTRANSFERASE"/>
    <property type="match status" value="1"/>
</dbReference>
<proteinExistence type="predicted"/>
<keyword evidence="1" id="KW-0460">Magnesium</keyword>
<evidence type="ECO:0000313" key="3">
    <source>
        <dbReference type="EMBL" id="PWD81455.1"/>
    </source>
</evidence>
<dbReference type="InterPro" id="IPR029044">
    <property type="entry name" value="Nucleotide-diphossugar_trans"/>
</dbReference>
<dbReference type="SUPFAM" id="SSF53448">
    <property type="entry name" value="Nucleotide-diphospho-sugar transferases"/>
    <property type="match status" value="1"/>
</dbReference>
<sequence>MIALLLMAAGFSERFKASCPYPPRHKLAMADQDSQTMLEKSYQQAYQVMTPENILIVTNQLEPNIAEIARTLPSPQISIQSEGLGESIAKGLSFALEHNPHYKAVLILPADLPFIQADSFTQVITALTQYLEHNVRPYYQDTAGHPVGFQQHCFSELLQLSGDQGAQKILQKYPLKKIYLEDPGITQDIDTYEDFCQYHPI</sequence>
<evidence type="ECO:0000313" key="4">
    <source>
        <dbReference type="Proteomes" id="UP000245020"/>
    </source>
</evidence>
<dbReference type="InterPro" id="IPR025877">
    <property type="entry name" value="MobA-like_NTP_Trfase"/>
</dbReference>
<gene>
    <name evidence="3" type="ORF">DC083_03135</name>
</gene>
<dbReference type="CDD" id="cd04182">
    <property type="entry name" value="GT_2_like_f"/>
    <property type="match status" value="1"/>
</dbReference>
<protein>
    <submittedName>
        <fullName evidence="3">Nucleotidyltransferase family protein</fullName>
    </submittedName>
</protein>
<evidence type="ECO:0000256" key="1">
    <source>
        <dbReference type="ARBA" id="ARBA00022842"/>
    </source>
</evidence>
<name>A0A2U2AFM0_9GAMM</name>
<organism evidence="3 4">
    <name type="scientific">Ignatzschineria ureiclastica</name>
    <dbReference type="NCBI Taxonomy" id="472582"/>
    <lineage>
        <taxon>Bacteria</taxon>
        <taxon>Pseudomonadati</taxon>
        <taxon>Pseudomonadota</taxon>
        <taxon>Gammaproteobacteria</taxon>
        <taxon>Cardiobacteriales</taxon>
        <taxon>Ignatzschineriaceae</taxon>
        <taxon>Ignatzschineria</taxon>
    </lineage>
</organism>
<dbReference type="OrthoDB" id="5298023at2"/>
<dbReference type="Pfam" id="PF12804">
    <property type="entry name" value="NTP_transf_3"/>
    <property type="match status" value="1"/>
</dbReference>
<dbReference type="Gene3D" id="3.90.550.10">
    <property type="entry name" value="Spore Coat Polysaccharide Biosynthesis Protein SpsA, Chain A"/>
    <property type="match status" value="1"/>
</dbReference>
<evidence type="ECO:0000259" key="2">
    <source>
        <dbReference type="Pfam" id="PF12804"/>
    </source>
</evidence>
<dbReference type="GO" id="GO:0016779">
    <property type="term" value="F:nucleotidyltransferase activity"/>
    <property type="evidence" value="ECO:0007669"/>
    <property type="project" value="UniProtKB-ARBA"/>
</dbReference>
<accession>A0A2U2AFM0</accession>
<keyword evidence="4" id="KW-1185">Reference proteome</keyword>